<feature type="chain" id="PRO_5038995795" description="Lipoprotein" evidence="2">
    <location>
        <begin position="26"/>
        <end position="212"/>
    </location>
</feature>
<protein>
    <recommendedName>
        <fullName evidence="5">Lipoprotein</fullName>
    </recommendedName>
</protein>
<gene>
    <name evidence="3" type="ORF">I8755_14850</name>
</gene>
<reference evidence="3 4" key="1">
    <citation type="submission" date="2020-12" db="EMBL/GenBank/DDBJ databases">
        <title>Identification and biosynthesis of polyene macrolides produced by Streptomyces alfalfae Men-myco-93-63.</title>
        <authorList>
            <person name="Liu D."/>
            <person name="Li Y."/>
            <person name="Liu L."/>
            <person name="Han X."/>
            <person name="Shen F."/>
        </authorList>
    </citation>
    <scope>NUCLEOTIDE SEQUENCE [LARGE SCALE GENOMIC DNA]</scope>
    <source>
        <strain evidence="3 4">Men-myco-93-63</strain>
    </source>
</reference>
<dbReference type="PROSITE" id="PS51257">
    <property type="entry name" value="PROKAR_LIPOPROTEIN"/>
    <property type="match status" value="1"/>
</dbReference>
<evidence type="ECO:0000313" key="3">
    <source>
        <dbReference type="EMBL" id="QQC89556.1"/>
    </source>
</evidence>
<evidence type="ECO:0000313" key="4">
    <source>
        <dbReference type="Proteomes" id="UP000596130"/>
    </source>
</evidence>
<evidence type="ECO:0000256" key="1">
    <source>
        <dbReference type="SAM" id="MobiDB-lite"/>
    </source>
</evidence>
<keyword evidence="2" id="KW-0732">Signal</keyword>
<feature type="region of interest" description="Disordered" evidence="1">
    <location>
        <begin position="25"/>
        <end position="78"/>
    </location>
</feature>
<evidence type="ECO:0000256" key="2">
    <source>
        <dbReference type="SAM" id="SignalP"/>
    </source>
</evidence>
<feature type="compositionally biased region" description="Low complexity" evidence="1">
    <location>
        <begin position="42"/>
        <end position="54"/>
    </location>
</feature>
<sequence>MLRKKTALRLAAPVAVLALALTACGGGDDEKSEGKKADTSKSDSSGSGSGSADSADSDAGKPSALKPGESTTGRTKEGDATVTYDIAAQKVDLSTEAETAKLVSDPKKAKGLVAAVAHVKYTHKAGAPLAEVPDVGDGAEIYADGTRGGLLIGASEDAAGCEDELELEGWKKGESHVLCQTYLVPAGSKALEVHWAPEDSEGEPVIWKFAAK</sequence>
<evidence type="ECO:0008006" key="5">
    <source>
        <dbReference type="Google" id="ProtNLM"/>
    </source>
</evidence>
<proteinExistence type="predicted"/>
<organism evidence="3 4">
    <name type="scientific">Streptomyces alfalfae</name>
    <dbReference type="NCBI Taxonomy" id="1642299"/>
    <lineage>
        <taxon>Bacteria</taxon>
        <taxon>Bacillati</taxon>
        <taxon>Actinomycetota</taxon>
        <taxon>Actinomycetes</taxon>
        <taxon>Kitasatosporales</taxon>
        <taxon>Streptomycetaceae</taxon>
        <taxon>Streptomyces</taxon>
    </lineage>
</organism>
<accession>A0A7T4PFZ8</accession>
<feature type="signal peptide" evidence="2">
    <location>
        <begin position="1"/>
        <end position="25"/>
    </location>
</feature>
<feature type="compositionally biased region" description="Basic and acidic residues" evidence="1">
    <location>
        <begin position="28"/>
        <end position="41"/>
    </location>
</feature>
<dbReference type="AlphaFoldDB" id="A0A7T4PFZ8"/>
<name>A0A7T4PFZ8_9ACTN</name>
<dbReference type="EMBL" id="CP065959">
    <property type="protein sequence ID" value="QQC89556.1"/>
    <property type="molecule type" value="Genomic_DNA"/>
</dbReference>
<dbReference type="RefSeq" id="WP_198502744.1">
    <property type="nucleotide sequence ID" value="NZ_CP065959.1"/>
</dbReference>
<dbReference type="Proteomes" id="UP000596130">
    <property type="component" value="Chromosome"/>
</dbReference>